<evidence type="ECO:0000313" key="1">
    <source>
        <dbReference type="EMBL" id="KAK4030502.1"/>
    </source>
</evidence>
<gene>
    <name evidence="1" type="ORF">OUZ56_023745</name>
</gene>
<accession>A0ABR0AZE9</accession>
<organism evidence="1 2">
    <name type="scientific">Daphnia magna</name>
    <dbReference type="NCBI Taxonomy" id="35525"/>
    <lineage>
        <taxon>Eukaryota</taxon>
        <taxon>Metazoa</taxon>
        <taxon>Ecdysozoa</taxon>
        <taxon>Arthropoda</taxon>
        <taxon>Crustacea</taxon>
        <taxon>Branchiopoda</taxon>
        <taxon>Diplostraca</taxon>
        <taxon>Cladocera</taxon>
        <taxon>Anomopoda</taxon>
        <taxon>Daphniidae</taxon>
        <taxon>Daphnia</taxon>
    </lineage>
</organism>
<comment type="caution">
    <text evidence="1">The sequence shown here is derived from an EMBL/GenBank/DDBJ whole genome shotgun (WGS) entry which is preliminary data.</text>
</comment>
<keyword evidence="2" id="KW-1185">Reference proteome</keyword>
<dbReference type="Proteomes" id="UP001234178">
    <property type="component" value="Unassembled WGS sequence"/>
</dbReference>
<protein>
    <submittedName>
        <fullName evidence="1">Uncharacterized protein</fullName>
    </submittedName>
</protein>
<sequence>MCVYNEDTENQSSSNEQHDAIASMIGGSDGSLQQKIGELYFKYEMQVTDKKHKIKKNTREAEAVTEDYIAHDKSSCSDHFENDVICDQSFPQISDNFFGHLAKETMVTLCLGLSQKLIAIGGRR</sequence>
<proteinExistence type="predicted"/>
<reference evidence="1 2" key="1">
    <citation type="journal article" date="2023" name="Nucleic Acids Res.">
        <title>The hologenome of Daphnia magna reveals possible DNA methylation and microbiome-mediated evolution of the host genome.</title>
        <authorList>
            <person name="Chaturvedi A."/>
            <person name="Li X."/>
            <person name="Dhandapani V."/>
            <person name="Marshall H."/>
            <person name="Kissane S."/>
            <person name="Cuenca-Cambronero M."/>
            <person name="Asole G."/>
            <person name="Calvet F."/>
            <person name="Ruiz-Romero M."/>
            <person name="Marangio P."/>
            <person name="Guigo R."/>
            <person name="Rago D."/>
            <person name="Mirbahai L."/>
            <person name="Eastwood N."/>
            <person name="Colbourne J.K."/>
            <person name="Zhou J."/>
            <person name="Mallon E."/>
            <person name="Orsini L."/>
        </authorList>
    </citation>
    <scope>NUCLEOTIDE SEQUENCE [LARGE SCALE GENOMIC DNA]</scope>
    <source>
        <strain evidence="1">LRV0_1</strain>
    </source>
</reference>
<dbReference type="EMBL" id="JAOYFB010000039">
    <property type="protein sequence ID" value="KAK4030502.1"/>
    <property type="molecule type" value="Genomic_DNA"/>
</dbReference>
<name>A0ABR0AZE9_9CRUS</name>
<evidence type="ECO:0000313" key="2">
    <source>
        <dbReference type="Proteomes" id="UP001234178"/>
    </source>
</evidence>